<evidence type="ECO:0000256" key="1">
    <source>
        <dbReference type="SAM" id="MobiDB-lite"/>
    </source>
</evidence>
<name>A0A2T1N688_9FLAO</name>
<sequence length="61" mass="6698">MEKRIEKKNIDQFRNYSFKNLNLIFGGTTDGNGNGDGDDDDIEKKGLKVPTQGGHVEGDGN</sequence>
<feature type="region of interest" description="Disordered" evidence="1">
    <location>
        <begin position="27"/>
        <end position="61"/>
    </location>
</feature>
<dbReference type="EMBL" id="PXOT01000027">
    <property type="protein sequence ID" value="PSG86990.1"/>
    <property type="molecule type" value="Genomic_DNA"/>
</dbReference>
<evidence type="ECO:0000313" key="3">
    <source>
        <dbReference type="Proteomes" id="UP000238430"/>
    </source>
</evidence>
<reference evidence="2 3" key="1">
    <citation type="submission" date="2018-03" db="EMBL/GenBank/DDBJ databases">
        <title>Mesoflavibacter sp. HG37 and Mesoflavibacter sp. HG96 sp.nov., two marine bacteria isolated from seawater of Western Pacific Ocean.</title>
        <authorList>
            <person name="Cheng H."/>
            <person name="Wu Y.-H."/>
            <person name="Guo L.-L."/>
            <person name="Xu X.-W."/>
        </authorList>
    </citation>
    <scope>NUCLEOTIDE SEQUENCE [LARGE SCALE GENOMIC DNA]</scope>
    <source>
        <strain evidence="2 3">KCTC 42117</strain>
    </source>
</reference>
<gene>
    <name evidence="2" type="ORF">C7H61_12835</name>
</gene>
<comment type="caution">
    <text evidence="2">The sequence shown here is derived from an EMBL/GenBank/DDBJ whole genome shotgun (WGS) entry which is preliminary data.</text>
</comment>
<dbReference type="RefSeq" id="WP_106680354.1">
    <property type="nucleotide sequence ID" value="NZ_JACHWV010000002.1"/>
</dbReference>
<organism evidence="2 3">
    <name type="scientific">Mesoflavibacter zeaxanthinifaciens subsp. sabulilitoris</name>
    <dbReference type="NCBI Taxonomy" id="1520893"/>
    <lineage>
        <taxon>Bacteria</taxon>
        <taxon>Pseudomonadati</taxon>
        <taxon>Bacteroidota</taxon>
        <taxon>Flavobacteriia</taxon>
        <taxon>Flavobacteriales</taxon>
        <taxon>Flavobacteriaceae</taxon>
        <taxon>Mesoflavibacter</taxon>
    </lineage>
</organism>
<evidence type="ECO:0000313" key="2">
    <source>
        <dbReference type="EMBL" id="PSG86990.1"/>
    </source>
</evidence>
<protein>
    <submittedName>
        <fullName evidence="2">Uncharacterized protein</fullName>
    </submittedName>
</protein>
<accession>A0A2T1N688</accession>
<keyword evidence="3" id="KW-1185">Reference proteome</keyword>
<dbReference type="Proteomes" id="UP000238430">
    <property type="component" value="Unassembled WGS sequence"/>
</dbReference>
<dbReference type="AlphaFoldDB" id="A0A2T1N688"/>
<proteinExistence type="predicted"/>